<comment type="similarity">
    <text evidence="11">Belongs to the dynactin subunit 4 family.</text>
</comment>
<dbReference type="GO" id="GO:0005869">
    <property type="term" value="C:dynactin complex"/>
    <property type="evidence" value="ECO:0007669"/>
    <property type="project" value="InterPro"/>
</dbReference>
<sequence length="320" mass="36615">MPVKYSCCREGEWLEDYNNWYELAQLYFCAKCQSIKCWRCTQPVIKVKFCSRCRKITTGNNCPERCFNCPQCNGALKISSTTEKDGKSFNFNCQCGWNFNTGTIHQPQPLRRIIRNLNKTTPYYQLKAFYEGKGSLPEQIEYGDLSCGTNKLPSLARVRSKSDIFCRVCKSWLTIHRADVSSTAKSNSVAQDYVPEVYLDRSQDSFVLRFINNSKHLMDVEITYPPNAEYHFPRTKFKLGAAREETIGKTRGSTTEVKTHPFNTDQTEQRENISLTSPEGALNHAIIPIETQLQEFSIPIHVQVSGELSFGFSCMNIPEL</sequence>
<evidence type="ECO:0000256" key="1">
    <source>
        <dbReference type="ARBA" id="ARBA00004300"/>
    </source>
</evidence>
<evidence type="ECO:0000256" key="2">
    <source>
        <dbReference type="ARBA" id="ARBA00004529"/>
    </source>
</evidence>
<evidence type="ECO:0000313" key="15">
    <source>
        <dbReference type="EMBL" id="ANZ76917.1"/>
    </source>
</evidence>
<evidence type="ECO:0000313" key="16">
    <source>
        <dbReference type="Proteomes" id="UP000094565"/>
    </source>
</evidence>
<comment type="subcellular location">
    <subcellularLocation>
        <location evidence="1">Cytoplasm</location>
        <location evidence="1">Cytoskeleton</location>
        <location evidence="1">Microtubule organizing center</location>
        <location evidence="1">Centrosome</location>
    </subcellularLocation>
    <subcellularLocation>
        <location evidence="2">Cytoplasm</location>
        <location evidence="2">Cytoskeleton</location>
        <location evidence="2">Stress fiber</location>
    </subcellularLocation>
    <subcellularLocation>
        <location evidence="3">Cytoplasm</location>
        <location evidence="3">Myofibril</location>
    </subcellularLocation>
</comment>
<evidence type="ECO:0000256" key="8">
    <source>
        <dbReference type="ARBA" id="ARBA00022990"/>
    </source>
</evidence>
<evidence type="ECO:0000256" key="9">
    <source>
        <dbReference type="ARBA" id="ARBA00023054"/>
    </source>
</evidence>
<dbReference type="GO" id="GO:0001725">
    <property type="term" value="C:stress fiber"/>
    <property type="evidence" value="ECO:0007669"/>
    <property type="project" value="UniProtKB-SubCell"/>
</dbReference>
<keyword evidence="6" id="KW-0597">Phosphoprotein</keyword>
<comment type="subunit">
    <text evidence="13">Subunit of dynactin, a multiprotein complex part of a tripartite complex with dynein and a adapter, such as BICDL1, BICD2 or HOOK3. The dynactin complex is built around ACTR1A/ACTB filament and consists of an actin-related filament composed of a shoulder domain, a pointed end and a barbed end. Its length is defined by its flexible shoulder domain. The soulder is composed of 2 DCTN1 subunits, 4 DCTN2 and 2 DCTN3. The 4 DCNT2 (via N-terminus) bind the ACTR1A filament and act as molecular rulers to determine the length. The pointed end is important for binding dynein-dynactin cargo adapters. Consists of 4 subunits: ACTR10, DCNT4, DCTN5 and DCTN6. The barbed end is composed of a CAPZA1:CAPZB heterodimers, which binds ACTR1A/ACTB filament and dynactin and stabilizes dynactin. Interacts with ATP7B, but not ATP7A, in a copper-dependent manner. Interacts with ANK2; this interaction is required for localization at costameres. Interacts with N4BP2L1.</text>
</comment>
<accession>A0A1B2JFU9</accession>
<keyword evidence="16" id="KW-1185">Reference proteome</keyword>
<gene>
    <name evidence="15" type="ORF">ATY40_BA7503485</name>
</gene>
<evidence type="ECO:0000256" key="4">
    <source>
        <dbReference type="ARBA" id="ARBA00022490"/>
    </source>
</evidence>
<proteinExistence type="inferred from homology"/>
<dbReference type="AlphaFoldDB" id="A0A1B2JFU9"/>
<reference evidence="15 16" key="1">
    <citation type="submission" date="2016-02" db="EMBL/GenBank/DDBJ databases">
        <title>Comparative genomic and transcriptomic foundation for Pichia pastoris.</title>
        <authorList>
            <person name="Love K.R."/>
            <person name="Shah K.A."/>
            <person name="Whittaker C.A."/>
            <person name="Wu J."/>
            <person name="Bartlett M.C."/>
            <person name="Ma D."/>
            <person name="Leeson R.L."/>
            <person name="Priest M."/>
            <person name="Young S.K."/>
            <person name="Love J.C."/>
        </authorList>
    </citation>
    <scope>NUCLEOTIDE SEQUENCE [LARGE SCALE GENOMIC DNA]</scope>
    <source>
        <strain evidence="15 16">ATCC 28485</strain>
    </source>
</reference>
<evidence type="ECO:0000256" key="14">
    <source>
        <dbReference type="SAM" id="MobiDB-lite"/>
    </source>
</evidence>
<evidence type="ECO:0000256" key="7">
    <source>
        <dbReference type="ARBA" id="ARBA00022843"/>
    </source>
</evidence>
<evidence type="ECO:0000256" key="13">
    <source>
        <dbReference type="ARBA" id="ARBA00093507"/>
    </source>
</evidence>
<keyword evidence="8" id="KW-0007">Acetylation</keyword>
<keyword evidence="5" id="KW-1017">Isopeptide bond</keyword>
<evidence type="ECO:0000256" key="5">
    <source>
        <dbReference type="ARBA" id="ARBA00022499"/>
    </source>
</evidence>
<keyword evidence="4" id="KW-0963">Cytoplasm</keyword>
<feature type="region of interest" description="Disordered" evidence="14">
    <location>
        <begin position="252"/>
        <end position="271"/>
    </location>
</feature>
<evidence type="ECO:0000256" key="6">
    <source>
        <dbReference type="ARBA" id="ARBA00022553"/>
    </source>
</evidence>
<dbReference type="PANTHER" id="PTHR13034:SF2">
    <property type="entry name" value="DYNACTIN SUBUNIT 4"/>
    <property type="match status" value="1"/>
</dbReference>
<dbReference type="OrthoDB" id="283815at2759"/>
<keyword evidence="10" id="KW-0206">Cytoskeleton</keyword>
<name>A0A1B2JFU9_PICPA</name>
<organism evidence="15 16">
    <name type="scientific">Komagataella pastoris</name>
    <name type="common">Yeast</name>
    <name type="synonym">Pichia pastoris</name>
    <dbReference type="NCBI Taxonomy" id="4922"/>
    <lineage>
        <taxon>Eukaryota</taxon>
        <taxon>Fungi</taxon>
        <taxon>Dikarya</taxon>
        <taxon>Ascomycota</taxon>
        <taxon>Saccharomycotina</taxon>
        <taxon>Pichiomycetes</taxon>
        <taxon>Pichiales</taxon>
        <taxon>Pichiaceae</taxon>
        <taxon>Komagataella</taxon>
    </lineage>
</organism>
<evidence type="ECO:0000256" key="11">
    <source>
        <dbReference type="ARBA" id="ARBA00034776"/>
    </source>
</evidence>
<evidence type="ECO:0000256" key="10">
    <source>
        <dbReference type="ARBA" id="ARBA00023212"/>
    </source>
</evidence>
<dbReference type="Proteomes" id="UP000094565">
    <property type="component" value="Chromosome 3"/>
</dbReference>
<keyword evidence="9" id="KW-0175">Coiled coil</keyword>
<evidence type="ECO:0000256" key="3">
    <source>
        <dbReference type="ARBA" id="ARBA00004657"/>
    </source>
</evidence>
<evidence type="ECO:0000256" key="12">
    <source>
        <dbReference type="ARBA" id="ARBA00034864"/>
    </source>
</evidence>
<protein>
    <recommendedName>
        <fullName evidence="12">Dynactin subunit 4</fullName>
    </recommendedName>
</protein>
<dbReference type="InterPro" id="IPR008603">
    <property type="entry name" value="DCTN4"/>
</dbReference>
<keyword evidence="7" id="KW-0832">Ubl conjugation</keyword>
<dbReference type="PANTHER" id="PTHR13034">
    <property type="entry name" value="DYNACTIN P62 SUBUNIT"/>
    <property type="match status" value="1"/>
</dbReference>
<dbReference type="EMBL" id="CP014586">
    <property type="protein sequence ID" value="ANZ76917.1"/>
    <property type="molecule type" value="Genomic_DNA"/>
</dbReference>